<sequence>MNALCERRREATAFKRRRAVRRTLAGHRQCVGNASAGRRRAAFLQGARECTSHRAPVAYPLPITLGSSPWLMPPPMILSLSLLPMLLLLLLLLLLVQVLVLVQVQVQVLVQVLVLVPGWAGLGWAGPGRAGPSRAEPGRCRNRRRAGRRHDSIAAAPSARRKCALLQIVKIVLAPPKTKLAKWRLDSFGKRIRRRFRRFRALYFSRYAGLNRSRGKDSCPVPFSRPYGWTTSYCNLPRSIPAGSSKARPSRAAAGGRAAPIRRRRCGSGIAPRGASTGTSTATRPST</sequence>
<name>A3P435_BURP0</name>
<feature type="transmembrane region" description="Helical" evidence="2">
    <location>
        <begin position="108"/>
        <end position="125"/>
    </location>
</feature>
<keyword evidence="2" id="KW-0812">Transmembrane</keyword>
<feature type="compositionally biased region" description="Polar residues" evidence="1">
    <location>
        <begin position="276"/>
        <end position="287"/>
    </location>
</feature>
<dbReference type="EMBL" id="CP000573">
    <property type="protein sequence ID" value="ABN94265.1"/>
    <property type="molecule type" value="Genomic_DNA"/>
</dbReference>
<feature type="transmembrane region" description="Helical" evidence="2">
    <location>
        <begin position="77"/>
        <end position="102"/>
    </location>
</feature>
<keyword evidence="2" id="KW-0472">Membrane</keyword>
<evidence type="ECO:0000256" key="1">
    <source>
        <dbReference type="SAM" id="MobiDB-lite"/>
    </source>
</evidence>
<dbReference type="HOGENOM" id="CLU_975483_0_0_4"/>
<feature type="region of interest" description="Disordered" evidence="1">
    <location>
        <begin position="127"/>
        <end position="152"/>
    </location>
</feature>
<dbReference type="KEGG" id="bpl:BURPS1106A_A1059"/>
<organism evidence="3 4">
    <name type="scientific">Burkholderia pseudomallei (strain 1106a)</name>
    <dbReference type="NCBI Taxonomy" id="357348"/>
    <lineage>
        <taxon>Bacteria</taxon>
        <taxon>Pseudomonadati</taxon>
        <taxon>Pseudomonadota</taxon>
        <taxon>Betaproteobacteria</taxon>
        <taxon>Burkholderiales</taxon>
        <taxon>Burkholderiaceae</taxon>
        <taxon>Burkholderia</taxon>
        <taxon>pseudomallei group</taxon>
    </lineage>
</organism>
<feature type="compositionally biased region" description="Low complexity" evidence="1">
    <location>
        <begin position="241"/>
        <end position="259"/>
    </location>
</feature>
<feature type="region of interest" description="Disordered" evidence="1">
    <location>
        <begin position="240"/>
        <end position="287"/>
    </location>
</feature>
<evidence type="ECO:0000256" key="2">
    <source>
        <dbReference type="SAM" id="Phobius"/>
    </source>
</evidence>
<keyword evidence="2" id="KW-1133">Transmembrane helix</keyword>
<dbReference type="AlphaFoldDB" id="A3P435"/>
<evidence type="ECO:0000313" key="3">
    <source>
        <dbReference type="EMBL" id="ABN94265.1"/>
    </source>
</evidence>
<proteinExistence type="predicted"/>
<reference evidence="4" key="1">
    <citation type="submission" date="2007-02" db="EMBL/GenBank/DDBJ databases">
        <authorList>
            <person name="DeShazer D."/>
            <person name="Woods D.E."/>
            <person name="Nierman W.C."/>
        </authorList>
    </citation>
    <scope>NUCLEOTIDE SEQUENCE [LARGE SCALE GENOMIC DNA]</scope>
    <source>
        <strain evidence="4">1106a</strain>
    </source>
</reference>
<evidence type="ECO:0000313" key="4">
    <source>
        <dbReference type="Proteomes" id="UP000006738"/>
    </source>
</evidence>
<gene>
    <name evidence="3" type="ordered locus">BURPS1106A_A1059</name>
</gene>
<accession>A3P435</accession>
<dbReference type="Proteomes" id="UP000006738">
    <property type="component" value="Chromosome II"/>
</dbReference>
<protein>
    <submittedName>
        <fullName evidence="3">Uncharacterized protein</fullName>
    </submittedName>
</protein>